<keyword evidence="3" id="KW-0805">Transcription regulation</keyword>
<dbReference type="InterPro" id="IPR011598">
    <property type="entry name" value="bHLH_dom"/>
</dbReference>
<evidence type="ECO:0000256" key="2">
    <source>
        <dbReference type="ARBA" id="ARBA00022491"/>
    </source>
</evidence>
<feature type="compositionally biased region" description="Low complexity" evidence="7">
    <location>
        <begin position="188"/>
        <end position="210"/>
    </location>
</feature>
<keyword evidence="10" id="KW-1185">Reference proteome</keyword>
<name>H3D357_TETNG</name>
<sequence>ASRKQKNIVNMSPNVGFETLRSFSPRRSVARRKEAAELRKTMKPLMEKRRRARINDSLNKLKNLIIPLTGRDKIRHSKLEKADILEMAVRFLSGIPPVTTKNPADSYREGYRACLQRVSALLPQTSLGQDACQRVNDFVQQSMSSAVTPTCLNCCAQSSRSFPQIQQRLQILKSSLGSRLENQPRSSGAVAPGGAQPGPQAAHAAMWRPW</sequence>
<keyword evidence="2" id="KW-0678">Repressor</keyword>
<evidence type="ECO:0000313" key="10">
    <source>
        <dbReference type="Proteomes" id="UP000007303"/>
    </source>
</evidence>
<dbReference type="GO" id="GO:0005634">
    <property type="term" value="C:nucleus"/>
    <property type="evidence" value="ECO:0007669"/>
    <property type="project" value="UniProtKB-SubCell"/>
</dbReference>
<keyword evidence="6" id="KW-0539">Nucleus</keyword>
<dbReference type="Ensembl" id="ENSTNIT00000015147.1">
    <property type="protein sequence ID" value="ENSTNIP00000014945.1"/>
    <property type="gene ID" value="ENSTNIG00000011985.1"/>
</dbReference>
<dbReference type="Pfam" id="PF00010">
    <property type="entry name" value="HLH"/>
    <property type="match status" value="1"/>
</dbReference>
<reference evidence="9" key="3">
    <citation type="submission" date="2025-09" db="UniProtKB">
        <authorList>
            <consortium name="Ensembl"/>
        </authorList>
    </citation>
    <scope>IDENTIFICATION</scope>
</reference>
<dbReference type="InterPro" id="IPR036638">
    <property type="entry name" value="HLH_DNA-bd_sf"/>
</dbReference>
<evidence type="ECO:0000256" key="6">
    <source>
        <dbReference type="ARBA" id="ARBA00023242"/>
    </source>
</evidence>
<organism evidence="9 10">
    <name type="scientific">Tetraodon nigroviridis</name>
    <name type="common">Spotted green pufferfish</name>
    <name type="synonym">Chelonodon nigroviridis</name>
    <dbReference type="NCBI Taxonomy" id="99883"/>
    <lineage>
        <taxon>Eukaryota</taxon>
        <taxon>Metazoa</taxon>
        <taxon>Chordata</taxon>
        <taxon>Craniata</taxon>
        <taxon>Vertebrata</taxon>
        <taxon>Euteleostomi</taxon>
        <taxon>Actinopterygii</taxon>
        <taxon>Neopterygii</taxon>
        <taxon>Teleostei</taxon>
        <taxon>Neoteleostei</taxon>
        <taxon>Acanthomorphata</taxon>
        <taxon>Eupercaria</taxon>
        <taxon>Tetraodontiformes</taxon>
        <taxon>Tetradontoidea</taxon>
        <taxon>Tetraodontidae</taxon>
        <taxon>Tetraodon</taxon>
    </lineage>
</organism>
<accession>H3D357</accession>
<reference evidence="10" key="1">
    <citation type="journal article" date="2004" name="Nature">
        <title>Genome duplication in the teleost fish Tetraodon nigroviridis reveals the early vertebrate proto-karyotype.</title>
        <authorList>
            <person name="Jaillon O."/>
            <person name="Aury J.-M."/>
            <person name="Brunet F."/>
            <person name="Petit J.-L."/>
            <person name="Stange-Thomann N."/>
            <person name="Mauceli E."/>
            <person name="Bouneau L."/>
            <person name="Fischer C."/>
            <person name="Ozouf-Costaz C."/>
            <person name="Bernot A."/>
            <person name="Nicaud S."/>
            <person name="Jaffe D."/>
            <person name="Fisher S."/>
            <person name="Lutfalla G."/>
            <person name="Dossat C."/>
            <person name="Segurens B."/>
            <person name="Dasilva C."/>
            <person name="Salanoubat M."/>
            <person name="Levy M."/>
            <person name="Boudet N."/>
            <person name="Castellano S."/>
            <person name="Anthouard V."/>
            <person name="Jubin C."/>
            <person name="Castelli V."/>
            <person name="Katinka M."/>
            <person name="Vacherie B."/>
            <person name="Biemont C."/>
            <person name="Skalli Z."/>
            <person name="Cattolico L."/>
            <person name="Poulain J."/>
            <person name="De Berardinis V."/>
            <person name="Cruaud C."/>
            <person name="Duprat S."/>
            <person name="Brottier P."/>
            <person name="Coutanceau J.-P."/>
            <person name="Gouzy J."/>
            <person name="Parra G."/>
            <person name="Lardier G."/>
            <person name="Chapple C."/>
            <person name="McKernan K.J."/>
            <person name="McEwan P."/>
            <person name="Bosak S."/>
            <person name="Kellis M."/>
            <person name="Volff J.-N."/>
            <person name="Guigo R."/>
            <person name="Zody M.C."/>
            <person name="Mesirov J."/>
            <person name="Lindblad-Toh K."/>
            <person name="Birren B."/>
            <person name="Nusbaum C."/>
            <person name="Kahn D."/>
            <person name="Robinson-Rechavi M."/>
            <person name="Laudet V."/>
            <person name="Schachter V."/>
            <person name="Quetier F."/>
            <person name="Saurin W."/>
            <person name="Scarpelli C."/>
            <person name="Wincker P."/>
            <person name="Lander E.S."/>
            <person name="Weissenbach J."/>
            <person name="Roest Crollius H."/>
        </authorList>
    </citation>
    <scope>NUCLEOTIDE SEQUENCE [LARGE SCALE GENOMIC DNA]</scope>
</reference>
<protein>
    <submittedName>
        <fullName evidence="9">Hes family bHLH transcription factor 2</fullName>
    </submittedName>
</protein>
<dbReference type="FunFam" id="4.10.280.10:FF:000009">
    <property type="entry name" value="Transcription factor HES-1"/>
    <property type="match status" value="1"/>
</dbReference>
<dbReference type="OMA" id="MSPNMTC"/>
<evidence type="ECO:0000256" key="3">
    <source>
        <dbReference type="ARBA" id="ARBA00023015"/>
    </source>
</evidence>
<evidence type="ECO:0000256" key="5">
    <source>
        <dbReference type="ARBA" id="ARBA00023163"/>
    </source>
</evidence>
<dbReference type="InParanoid" id="H3D357"/>
<dbReference type="Gene3D" id="4.10.280.10">
    <property type="entry name" value="Helix-loop-helix DNA-binding domain"/>
    <property type="match status" value="1"/>
</dbReference>
<keyword evidence="4" id="KW-0238">DNA-binding</keyword>
<feature type="region of interest" description="Disordered" evidence="7">
    <location>
        <begin position="180"/>
        <end position="210"/>
    </location>
</feature>
<evidence type="ECO:0000256" key="7">
    <source>
        <dbReference type="SAM" id="MobiDB-lite"/>
    </source>
</evidence>
<feature type="domain" description="BHLH" evidence="8">
    <location>
        <begin position="38"/>
        <end position="95"/>
    </location>
</feature>
<dbReference type="PANTHER" id="PTHR10985">
    <property type="entry name" value="BASIC HELIX-LOOP-HELIX TRANSCRIPTION FACTOR, HES-RELATED"/>
    <property type="match status" value="1"/>
</dbReference>
<dbReference type="SUPFAM" id="SSF47459">
    <property type="entry name" value="HLH, helix-loop-helix DNA-binding domain"/>
    <property type="match status" value="1"/>
</dbReference>
<dbReference type="Proteomes" id="UP000007303">
    <property type="component" value="Unassembled WGS sequence"/>
</dbReference>
<proteinExistence type="predicted"/>
<dbReference type="GO" id="GO:0003677">
    <property type="term" value="F:DNA binding"/>
    <property type="evidence" value="ECO:0007669"/>
    <property type="project" value="UniProtKB-KW"/>
</dbReference>
<dbReference type="PROSITE" id="PS50888">
    <property type="entry name" value="BHLH"/>
    <property type="match status" value="1"/>
</dbReference>
<dbReference type="GeneTree" id="ENSGT00940000161602"/>
<evidence type="ECO:0000256" key="4">
    <source>
        <dbReference type="ARBA" id="ARBA00023125"/>
    </source>
</evidence>
<dbReference type="AlphaFoldDB" id="H3D357"/>
<keyword evidence="5" id="KW-0804">Transcription</keyword>
<dbReference type="HOGENOM" id="CLU_068550_5_0_1"/>
<dbReference type="InterPro" id="IPR050370">
    <property type="entry name" value="HES_HEY"/>
</dbReference>
<comment type="subcellular location">
    <subcellularLocation>
        <location evidence="1">Nucleus</location>
    </subcellularLocation>
</comment>
<evidence type="ECO:0000313" key="9">
    <source>
        <dbReference type="Ensembl" id="ENSTNIP00000014945.1"/>
    </source>
</evidence>
<evidence type="ECO:0000259" key="8">
    <source>
        <dbReference type="PROSITE" id="PS50888"/>
    </source>
</evidence>
<dbReference type="SMART" id="SM00353">
    <property type="entry name" value="HLH"/>
    <property type="match status" value="1"/>
</dbReference>
<reference evidence="9" key="2">
    <citation type="submission" date="2025-08" db="UniProtKB">
        <authorList>
            <consortium name="Ensembl"/>
        </authorList>
    </citation>
    <scope>IDENTIFICATION</scope>
</reference>
<dbReference type="GO" id="GO:0046983">
    <property type="term" value="F:protein dimerization activity"/>
    <property type="evidence" value="ECO:0007669"/>
    <property type="project" value="InterPro"/>
</dbReference>
<dbReference type="STRING" id="99883.ENSTNIP00000014945"/>
<evidence type="ECO:0000256" key="1">
    <source>
        <dbReference type="ARBA" id="ARBA00004123"/>
    </source>
</evidence>